<dbReference type="InterPro" id="IPR000845">
    <property type="entry name" value="Nucleoside_phosphorylase_d"/>
</dbReference>
<dbReference type="AlphaFoldDB" id="A0A8H4IAT6"/>
<dbReference type="Gene3D" id="3.40.50.1580">
    <property type="entry name" value="Nucleoside phosphorylase domain"/>
    <property type="match status" value="1"/>
</dbReference>
<dbReference type="PANTHER" id="PTHR46082:SF6">
    <property type="entry name" value="AAA+ ATPASE DOMAIN-CONTAINING PROTEIN-RELATED"/>
    <property type="match status" value="1"/>
</dbReference>
<dbReference type="InterPro" id="IPR002182">
    <property type="entry name" value="NB-ARC"/>
</dbReference>
<proteinExistence type="predicted"/>
<dbReference type="GO" id="GO:0009116">
    <property type="term" value="P:nucleoside metabolic process"/>
    <property type="evidence" value="ECO:0007669"/>
    <property type="project" value="InterPro"/>
</dbReference>
<evidence type="ECO:0000259" key="1">
    <source>
        <dbReference type="Pfam" id="PF00931"/>
    </source>
</evidence>
<evidence type="ECO:0000259" key="2">
    <source>
        <dbReference type="Pfam" id="PF01048"/>
    </source>
</evidence>
<dbReference type="EMBL" id="JAIBSC010000034">
    <property type="protein sequence ID" value="KAH1906764.1"/>
    <property type="molecule type" value="Genomic_DNA"/>
</dbReference>
<feature type="domain" description="Nucleoside phosphorylase" evidence="2">
    <location>
        <begin position="11"/>
        <end position="130"/>
    </location>
</feature>
<dbReference type="GO" id="GO:0003824">
    <property type="term" value="F:catalytic activity"/>
    <property type="evidence" value="ECO:0007669"/>
    <property type="project" value="InterPro"/>
</dbReference>
<dbReference type="Proteomes" id="UP000813423">
    <property type="component" value="Unassembled WGS sequence"/>
</dbReference>
<comment type="caution">
    <text evidence="3">The sequence shown here is derived from an EMBL/GenBank/DDBJ whole genome shotgun (WGS) entry which is preliminary data.</text>
</comment>
<evidence type="ECO:0000313" key="3">
    <source>
        <dbReference type="EMBL" id="KAH1906764.1"/>
    </source>
</evidence>
<dbReference type="SUPFAM" id="SSF52540">
    <property type="entry name" value="P-loop containing nucleoside triphosphate hydrolases"/>
    <property type="match status" value="1"/>
</dbReference>
<dbReference type="GO" id="GO:0043531">
    <property type="term" value="F:ADP binding"/>
    <property type="evidence" value="ECO:0007669"/>
    <property type="project" value="InterPro"/>
</dbReference>
<accession>A0A8H4IAT6</accession>
<dbReference type="InterPro" id="IPR027417">
    <property type="entry name" value="P-loop_NTPase"/>
</dbReference>
<dbReference type="Gene3D" id="3.40.50.300">
    <property type="entry name" value="P-loop containing nucleotide triphosphate hydrolases"/>
    <property type="match status" value="1"/>
</dbReference>
<organism evidence="3 4">
    <name type="scientific">Aspergillus fumigatus</name>
    <name type="common">Neosartorya fumigata</name>
    <dbReference type="NCBI Taxonomy" id="746128"/>
    <lineage>
        <taxon>Eukaryota</taxon>
        <taxon>Fungi</taxon>
        <taxon>Dikarya</taxon>
        <taxon>Ascomycota</taxon>
        <taxon>Pezizomycotina</taxon>
        <taxon>Eurotiomycetes</taxon>
        <taxon>Eurotiomycetidae</taxon>
        <taxon>Eurotiales</taxon>
        <taxon>Aspergillaceae</taxon>
        <taxon>Aspergillus</taxon>
        <taxon>Aspergillus subgen. Fumigati</taxon>
    </lineage>
</organism>
<dbReference type="Pfam" id="PF01048">
    <property type="entry name" value="PNP_UDP_1"/>
    <property type="match status" value="1"/>
</dbReference>
<reference evidence="3" key="1">
    <citation type="submission" date="2021-08" db="EMBL/GenBank/DDBJ databases">
        <title>Global Aspergillus fumigatus from environmental and clinical sources.</title>
        <authorList>
            <person name="Barber A."/>
            <person name="Sae-Ong T."/>
        </authorList>
    </citation>
    <scope>NUCLEOTIDE SEQUENCE</scope>
    <source>
        <strain evidence="3">NRZ-2016-071</strain>
    </source>
</reference>
<dbReference type="Pfam" id="PF00931">
    <property type="entry name" value="NB-ARC"/>
    <property type="match status" value="1"/>
</dbReference>
<evidence type="ECO:0000313" key="4">
    <source>
        <dbReference type="Proteomes" id="UP000813423"/>
    </source>
</evidence>
<dbReference type="SUPFAM" id="SSF53167">
    <property type="entry name" value="Purine and uridine phosphorylases"/>
    <property type="match status" value="1"/>
</dbReference>
<dbReference type="PANTHER" id="PTHR46082">
    <property type="entry name" value="ATP/GTP-BINDING PROTEIN-RELATED"/>
    <property type="match status" value="1"/>
</dbReference>
<dbReference type="InterPro" id="IPR053137">
    <property type="entry name" value="NLR-like"/>
</dbReference>
<gene>
    <name evidence="3" type="ORF">KXV57_005202</name>
</gene>
<feature type="domain" description="NB-ARC" evidence="1">
    <location>
        <begin position="349"/>
        <end position="486"/>
    </location>
</feature>
<protein>
    <submittedName>
        <fullName evidence="3">Uncharacterized protein</fullName>
    </submittedName>
</protein>
<sequence>MSPDSRDMIEVAIICALPREVHAVKALLDETYSRFCNGHVKHSRDVNVYTLGRMGKHNIVVCALPRMGKVNAAVAATNLRFSFPNIRLALLVGICGGVPFPSGGAPEIFLGDVLISDSMIEYDVGRQRAGGFHRTSQVKERLGGPETLLSLLTSSEVYSAFEGQLNKHLEDMQALDKKWLCPGISRDVIFEESNQHRNRTIERHQCTCDSGNSVNCPRHGFEETRPLRFRSSENSDDVSVHIGTFGCADRVMKSAQHRDLLAKDAGVLAVEMEGAGIWDNLPCVIIKGVCDYADNNKHKVWQNYAAATAAAAAKAFLGCWKHNAGADSSSRQKMHMAIPIPETAFFGRKAELDQIEQNLGWPKRGRKGVVLWGLGGYGKTRLASHYITMHKPFYDSILWIDSSSADSIHSCFAQVLSMIDRNVNEGQSAVEMVLEWLEQDLNPCWIIVFDGVDSRGDPNEPDYIDIEKYIPSCDHGHVLMTTASSDLHLRLNLAGIPVNGVDEQAGSEILLRWSGSSISDSSGAAKAISRRLGGVPLALEQAGSFLSYNIIPINEYNRQFERRFVETPFETPLCEYFESYETGRTLWTAFEILYDALSRRNSDSVKLLHFLAVHGRDQIPFSTISNLVSQYGESPGSPDLTWLLRLHSQMDDFASALRELEKSGFVKFKRKRSDTIIDGFFIHDMVRFFVQLKLFEEDMLDNAALAQDPAVAAGRPSTAMADSPQQIAPIAVKDWEAGVI</sequence>
<name>A0A8H4IAT6_ASPFM</name>
<dbReference type="PRINTS" id="PR00364">
    <property type="entry name" value="DISEASERSIST"/>
</dbReference>
<dbReference type="InterPro" id="IPR035994">
    <property type="entry name" value="Nucleoside_phosphorylase_sf"/>
</dbReference>